<dbReference type="EMBL" id="LXQD01000023">
    <property type="protein sequence ID" value="RCJ41271.1"/>
    <property type="molecule type" value="Genomic_DNA"/>
</dbReference>
<evidence type="ECO:0008006" key="3">
    <source>
        <dbReference type="Google" id="ProtNLM"/>
    </source>
</evidence>
<name>A0A367RZK3_9NOSO</name>
<proteinExistence type="predicted"/>
<dbReference type="AlphaFoldDB" id="A0A367RZK3"/>
<evidence type="ECO:0000313" key="2">
    <source>
        <dbReference type="Proteomes" id="UP000252107"/>
    </source>
</evidence>
<sequence length="208" mass="22845">MRLKILLGTAIATIAMMEGYAFQPSSAIQLQDGTVYFAQPPRLVGAVTTYNDVYVWGATYYFTVSLPENAGEPLQKITINQREGVDYIRFDLQKSFAFEGTRSDKGQKVGLKDATSDASWQAASLREASPTRLRKTKTVSLTFDPVVSPGTTITIGLKPVQNPTVAGVYLFGVTAFPAGEKSHGQFLGFGRLQFYSRGFGYFHSPFGW</sequence>
<protein>
    <recommendedName>
        <fullName evidence="3">DUF2808 domain-containing protein</fullName>
    </recommendedName>
</protein>
<dbReference type="InterPro" id="IPR021256">
    <property type="entry name" value="DUF2808"/>
</dbReference>
<evidence type="ECO:0000313" key="1">
    <source>
        <dbReference type="EMBL" id="RCJ41271.1"/>
    </source>
</evidence>
<reference evidence="1" key="1">
    <citation type="submission" date="2016-04" db="EMBL/GenBank/DDBJ databases">
        <authorList>
            <person name="Tabuchi Yagui T.R."/>
        </authorList>
    </citation>
    <scope>NUCLEOTIDE SEQUENCE [LARGE SCALE GENOMIC DNA]</scope>
    <source>
        <strain evidence="1">NIES-26</strain>
    </source>
</reference>
<organism evidence="1 2">
    <name type="scientific">Nostoc minutum NIES-26</name>
    <dbReference type="NCBI Taxonomy" id="1844469"/>
    <lineage>
        <taxon>Bacteria</taxon>
        <taxon>Bacillati</taxon>
        <taxon>Cyanobacteriota</taxon>
        <taxon>Cyanophyceae</taxon>
        <taxon>Nostocales</taxon>
        <taxon>Nostocaceae</taxon>
        <taxon>Nostoc</taxon>
    </lineage>
</organism>
<dbReference type="Pfam" id="PF10989">
    <property type="entry name" value="DUF2808"/>
    <property type="match status" value="1"/>
</dbReference>
<keyword evidence="2" id="KW-1185">Reference proteome</keyword>
<dbReference type="Proteomes" id="UP000252107">
    <property type="component" value="Unassembled WGS sequence"/>
</dbReference>
<accession>A0A367RZK3</accession>
<gene>
    <name evidence="1" type="ORF">A6770_09365</name>
</gene>
<comment type="caution">
    <text evidence="1">The sequence shown here is derived from an EMBL/GenBank/DDBJ whole genome shotgun (WGS) entry which is preliminary data.</text>
</comment>